<evidence type="ECO:0000313" key="2">
    <source>
        <dbReference type="Proteomes" id="UP000284407"/>
    </source>
</evidence>
<dbReference type="STRING" id="1443111.Z949_1272"/>
<dbReference type="AlphaFoldDB" id="A0A420DIS5"/>
<dbReference type="InterPro" id="IPR021508">
    <property type="entry name" value="Gp17-like"/>
</dbReference>
<dbReference type="EMBL" id="RAQK01000002">
    <property type="protein sequence ID" value="RKE94119.1"/>
    <property type="molecule type" value="Genomic_DNA"/>
</dbReference>
<protein>
    <submittedName>
        <fullName evidence="1">Uncharacterized protein DUF3168</fullName>
    </submittedName>
</protein>
<accession>A0A420DIS5</accession>
<dbReference type="InterPro" id="IPR053745">
    <property type="entry name" value="Viral_Tail_Comp_sf"/>
</dbReference>
<dbReference type="Gene3D" id="3.30.2000.30">
    <property type="match status" value="1"/>
</dbReference>
<comment type="caution">
    <text evidence="1">The sequence shown here is derived from an EMBL/GenBank/DDBJ whole genome shotgun (WGS) entry which is preliminary data.</text>
</comment>
<proteinExistence type="predicted"/>
<dbReference type="Pfam" id="PF11367">
    <property type="entry name" value="Tail_completion_gp17"/>
    <property type="match status" value="1"/>
</dbReference>
<dbReference type="RefSeq" id="WP_025061846.1">
    <property type="nucleotide sequence ID" value="NZ_RAQK01000002.1"/>
</dbReference>
<reference evidence="1 2" key="1">
    <citation type="submission" date="2018-09" db="EMBL/GenBank/DDBJ databases">
        <title>Genomic Encyclopedia of Archaeal and Bacterial Type Strains, Phase II (KMG-II): from individual species to whole genera.</title>
        <authorList>
            <person name="Goeker M."/>
        </authorList>
    </citation>
    <scope>NUCLEOTIDE SEQUENCE [LARGE SCALE GENOMIC DNA]</scope>
    <source>
        <strain evidence="1 2">DSM 11458</strain>
    </source>
</reference>
<gene>
    <name evidence="1" type="ORF">C8N30_3228</name>
</gene>
<organism evidence="1 2">
    <name type="scientific">Sulfitobacter guttiformis</name>
    <dbReference type="NCBI Taxonomy" id="74349"/>
    <lineage>
        <taxon>Bacteria</taxon>
        <taxon>Pseudomonadati</taxon>
        <taxon>Pseudomonadota</taxon>
        <taxon>Alphaproteobacteria</taxon>
        <taxon>Rhodobacterales</taxon>
        <taxon>Roseobacteraceae</taxon>
        <taxon>Sulfitobacter</taxon>
    </lineage>
</organism>
<dbReference type="OrthoDB" id="7644395at2"/>
<name>A0A420DIS5_9RHOB</name>
<sequence length="136" mass="13944">MSYAVSGALQAAVFAALNEDVALTALVGGAIYDAVPAGGVPDLYVRLGSETVRDASDGSGAGAVHFLNISVITTSPGFASAKAVAAAVSDALHDAKLELARGALVSLRFERASARRIDAASARQIDLRFRARVSDR</sequence>
<keyword evidence="2" id="KW-1185">Reference proteome</keyword>
<evidence type="ECO:0000313" key="1">
    <source>
        <dbReference type="EMBL" id="RKE94119.1"/>
    </source>
</evidence>
<dbReference type="Proteomes" id="UP000284407">
    <property type="component" value="Unassembled WGS sequence"/>
</dbReference>